<proteinExistence type="predicted"/>
<dbReference type="Pfam" id="PF01627">
    <property type="entry name" value="Hpt"/>
    <property type="match status" value="1"/>
</dbReference>
<accession>A0AA41R0B5</accession>
<evidence type="ECO:0000256" key="1">
    <source>
        <dbReference type="PROSITE-ProRule" id="PRU00110"/>
    </source>
</evidence>
<dbReference type="RefSeq" id="WP_246904925.1">
    <property type="nucleotide sequence ID" value="NZ_JALJRB010000006.1"/>
</dbReference>
<evidence type="ECO:0000259" key="2">
    <source>
        <dbReference type="PROSITE" id="PS50894"/>
    </source>
</evidence>
<sequence>MPDQNEPLDLKGALKRAMGDTAFLQMMYDEFQQMLPDNIARMAQACDAREMGLLARQAHQLKGSAANLGANEIAAAALQLEQSANAGAVDQAAATLAALKCAAGTLHTRLCGVDWGALAAADEENTK</sequence>
<dbReference type="CDD" id="cd00088">
    <property type="entry name" value="HPT"/>
    <property type="match status" value="1"/>
</dbReference>
<dbReference type="AlphaFoldDB" id="A0AA41R0B5"/>
<dbReference type="InterPro" id="IPR008207">
    <property type="entry name" value="Sig_transdc_His_kin_Hpt_dom"/>
</dbReference>
<dbReference type="SMART" id="SM00073">
    <property type="entry name" value="HPT"/>
    <property type="match status" value="1"/>
</dbReference>
<dbReference type="GO" id="GO:0004672">
    <property type="term" value="F:protein kinase activity"/>
    <property type="evidence" value="ECO:0007669"/>
    <property type="project" value="UniProtKB-ARBA"/>
</dbReference>
<feature type="modified residue" description="Phosphohistidine" evidence="1">
    <location>
        <position position="59"/>
    </location>
</feature>
<organism evidence="3 4">
    <name type="scientific">Desulfatitalea alkaliphila</name>
    <dbReference type="NCBI Taxonomy" id="2929485"/>
    <lineage>
        <taxon>Bacteria</taxon>
        <taxon>Pseudomonadati</taxon>
        <taxon>Thermodesulfobacteriota</taxon>
        <taxon>Desulfobacteria</taxon>
        <taxon>Desulfobacterales</taxon>
        <taxon>Desulfosarcinaceae</taxon>
        <taxon>Desulfatitalea</taxon>
    </lineage>
</organism>
<dbReference type="Gene3D" id="1.20.120.160">
    <property type="entry name" value="HPT domain"/>
    <property type="match status" value="1"/>
</dbReference>
<reference evidence="3" key="1">
    <citation type="submission" date="2022-04" db="EMBL/GenBank/DDBJ databases">
        <title>Desulfatitalea alkaliphila sp. nov., a novel anaerobic sulfate-reducing bacterium isolated from terrestrial mud volcano, Taman Peninsula, Russia.</title>
        <authorList>
            <person name="Khomyakova M.A."/>
            <person name="Merkel A.Y."/>
            <person name="Slobodkin A.I."/>
        </authorList>
    </citation>
    <scope>NUCLEOTIDE SEQUENCE</scope>
    <source>
        <strain evidence="3">M08but</strain>
    </source>
</reference>
<dbReference type="GO" id="GO:0000160">
    <property type="term" value="P:phosphorelay signal transduction system"/>
    <property type="evidence" value="ECO:0007669"/>
    <property type="project" value="InterPro"/>
</dbReference>
<dbReference type="InterPro" id="IPR036641">
    <property type="entry name" value="HPT_dom_sf"/>
</dbReference>
<dbReference type="Proteomes" id="UP001165427">
    <property type="component" value="Unassembled WGS sequence"/>
</dbReference>
<dbReference type="PROSITE" id="PS50894">
    <property type="entry name" value="HPT"/>
    <property type="match status" value="1"/>
</dbReference>
<feature type="domain" description="HPt" evidence="2">
    <location>
        <begin position="20"/>
        <end position="113"/>
    </location>
</feature>
<dbReference type="EMBL" id="JALJRB010000006">
    <property type="protein sequence ID" value="MCJ8500477.1"/>
    <property type="molecule type" value="Genomic_DNA"/>
</dbReference>
<comment type="caution">
    <text evidence="3">The sequence shown here is derived from an EMBL/GenBank/DDBJ whole genome shotgun (WGS) entry which is preliminary data.</text>
</comment>
<evidence type="ECO:0000313" key="3">
    <source>
        <dbReference type="EMBL" id="MCJ8500477.1"/>
    </source>
</evidence>
<keyword evidence="1" id="KW-0597">Phosphoprotein</keyword>
<dbReference type="SUPFAM" id="SSF47226">
    <property type="entry name" value="Histidine-containing phosphotransfer domain, HPT domain"/>
    <property type="match status" value="1"/>
</dbReference>
<evidence type="ECO:0000313" key="4">
    <source>
        <dbReference type="Proteomes" id="UP001165427"/>
    </source>
</evidence>
<protein>
    <submittedName>
        <fullName evidence="3">Hpt domain-containing protein</fullName>
    </submittedName>
</protein>
<keyword evidence="4" id="KW-1185">Reference proteome</keyword>
<gene>
    <name evidence="3" type="ORF">MRX98_07825</name>
</gene>
<name>A0AA41R0B5_9BACT</name>